<protein>
    <submittedName>
        <fullName evidence="8">Methyl-accepting chemotaxis protein</fullName>
    </submittedName>
</protein>
<dbReference type="STRING" id="1548018.LS64_02520"/>
<organism evidence="8 9">
    <name type="scientific">Helicobacter saguini</name>
    <dbReference type="NCBI Taxonomy" id="1548018"/>
    <lineage>
        <taxon>Bacteria</taxon>
        <taxon>Pseudomonadati</taxon>
        <taxon>Campylobacterota</taxon>
        <taxon>Epsilonproteobacteria</taxon>
        <taxon>Campylobacterales</taxon>
        <taxon>Helicobacteraceae</taxon>
        <taxon>Helicobacter</taxon>
    </lineage>
</organism>
<dbReference type="Gene3D" id="3.30.450.20">
    <property type="entry name" value="PAS domain"/>
    <property type="match status" value="1"/>
</dbReference>
<dbReference type="SUPFAM" id="SSF58104">
    <property type="entry name" value="Methyl-accepting chemotaxis protein (MCP) signaling domain"/>
    <property type="match status" value="1"/>
</dbReference>
<sequence length="687" mass="74483">MQFISSMKIGTKIILAVVSVVVICLALLIFVVNSFSSKILAAESQKLLTNTSKRVSNLIEGYVSESRVSLELSTAEIQDFIQLDEVDRYNKLAQNVLVNMLDKNTLGVFGYVYIKSAGQTNDLLLVGHDNNPSAPGGVQILKPDPAVRDLTGLKLAMQTGKLAVGNPRTVTIGGITTFILSLNMPLFNAQNKVVGAVGLLLDIESIAKIINDSNRLSVFTGDYRALVNADGMLIAHPNKDFITKKLSDVNKDPTTSDLMSAIKNKHEKVVQYRNSKGEMSYTSSAIFDIADDVFWAVLLSAPEDSIFEPVSAVRGYMFIGALITLIVICAVVYAVIKTQISFRIHNVQGVLFAFFKYLNHETNTPPKLLPPRAQDEIGSMAAAINANIEKTQENLKQDSKAIDDATHTAKEIENGNLRSRIEAIPANPQLIQLKNVLNGMLDVLQRKIGADTNEIARVFKSYTSLDFTTEIKDAKGHVEVVTNTLGNEIKSMLSTSAAFAKELGEKSKDLEEAVKTLTESTNTQASSLEQTATAVEEITSSMQSVSGRTGEVISQSEDIKNVIGIIRDIADQTNLLALNAAIEAARAGEHGRGFAVVADEVRKLAERTQKSLGEIEANTNVLVQSINDMAESIKEQATGIGQINEAISQLESLTQKNVDIANHSKDISTAVDSVAANILADVNKKKF</sequence>
<dbReference type="RefSeq" id="WP_034570189.1">
    <property type="nucleotide sequence ID" value="NZ_JRMP02000026.1"/>
</dbReference>
<evidence type="ECO:0000256" key="3">
    <source>
        <dbReference type="PROSITE-ProRule" id="PRU00284"/>
    </source>
</evidence>
<keyword evidence="5" id="KW-0472">Membrane</keyword>
<keyword evidence="5" id="KW-1133">Transmembrane helix</keyword>
<evidence type="ECO:0000256" key="5">
    <source>
        <dbReference type="SAM" id="Phobius"/>
    </source>
</evidence>
<dbReference type="PROSITE" id="PS50885">
    <property type="entry name" value="HAMP"/>
    <property type="match status" value="1"/>
</dbReference>
<dbReference type="PANTHER" id="PTHR32089">
    <property type="entry name" value="METHYL-ACCEPTING CHEMOTAXIS PROTEIN MCPB"/>
    <property type="match status" value="1"/>
</dbReference>
<evidence type="ECO:0000259" key="6">
    <source>
        <dbReference type="PROSITE" id="PS50111"/>
    </source>
</evidence>
<comment type="caution">
    <text evidence="8">The sequence shown here is derived from an EMBL/GenBank/DDBJ whole genome shotgun (WGS) entry which is preliminary data.</text>
</comment>
<dbReference type="InterPro" id="IPR003660">
    <property type="entry name" value="HAMP_dom"/>
</dbReference>
<evidence type="ECO:0000313" key="9">
    <source>
        <dbReference type="Proteomes" id="UP000029714"/>
    </source>
</evidence>
<evidence type="ECO:0000313" key="8">
    <source>
        <dbReference type="EMBL" id="TLD91873.1"/>
    </source>
</evidence>
<evidence type="ECO:0000256" key="2">
    <source>
        <dbReference type="ARBA" id="ARBA00029447"/>
    </source>
</evidence>
<keyword evidence="1 3" id="KW-0807">Transducer</keyword>
<dbReference type="Gene3D" id="1.20.120.1530">
    <property type="match status" value="1"/>
</dbReference>
<dbReference type="PROSITE" id="PS50111">
    <property type="entry name" value="CHEMOTAXIS_TRANSDUC_2"/>
    <property type="match status" value="1"/>
</dbReference>
<dbReference type="InterPro" id="IPR004089">
    <property type="entry name" value="MCPsignal_dom"/>
</dbReference>
<evidence type="ECO:0000256" key="1">
    <source>
        <dbReference type="ARBA" id="ARBA00023224"/>
    </source>
</evidence>
<dbReference type="CDD" id="cd12912">
    <property type="entry name" value="PDC2_MCP_like"/>
    <property type="match status" value="1"/>
</dbReference>
<keyword evidence="9" id="KW-1185">Reference proteome</keyword>
<gene>
    <name evidence="8" type="ORF">LS64_011155</name>
</gene>
<evidence type="ECO:0000259" key="7">
    <source>
        <dbReference type="PROSITE" id="PS50885"/>
    </source>
</evidence>
<keyword evidence="5" id="KW-0812">Transmembrane</keyword>
<dbReference type="Proteomes" id="UP000029714">
    <property type="component" value="Unassembled WGS sequence"/>
</dbReference>
<accession>A0A099B9P0</accession>
<dbReference type="GO" id="GO:0007165">
    <property type="term" value="P:signal transduction"/>
    <property type="evidence" value="ECO:0007669"/>
    <property type="project" value="UniProtKB-KW"/>
</dbReference>
<feature type="coiled-coil region" evidence="4">
    <location>
        <begin position="381"/>
        <end position="408"/>
    </location>
</feature>
<evidence type="ECO:0000256" key="4">
    <source>
        <dbReference type="SAM" id="Coils"/>
    </source>
</evidence>
<proteinExistence type="inferred from homology"/>
<dbReference type="GO" id="GO:0016020">
    <property type="term" value="C:membrane"/>
    <property type="evidence" value="ECO:0007669"/>
    <property type="project" value="InterPro"/>
</dbReference>
<keyword evidence="4" id="KW-0175">Coiled coil</keyword>
<dbReference type="Gene3D" id="1.10.287.950">
    <property type="entry name" value="Methyl-accepting chemotaxis protein"/>
    <property type="match status" value="1"/>
</dbReference>
<comment type="similarity">
    <text evidence="2">Belongs to the methyl-accepting chemotaxis (MCP) protein family.</text>
</comment>
<dbReference type="PANTHER" id="PTHR32089:SF112">
    <property type="entry name" value="LYSOZYME-LIKE PROTEIN-RELATED"/>
    <property type="match status" value="1"/>
</dbReference>
<name>A0A099B9P0_9HELI</name>
<dbReference type="Pfam" id="PF00015">
    <property type="entry name" value="MCPsignal"/>
    <property type="match status" value="1"/>
</dbReference>
<feature type="domain" description="Methyl-accepting transducer" evidence="6">
    <location>
        <begin position="487"/>
        <end position="687"/>
    </location>
</feature>
<feature type="transmembrane region" description="Helical" evidence="5">
    <location>
        <begin position="315"/>
        <end position="336"/>
    </location>
</feature>
<dbReference type="EMBL" id="JRMP02000026">
    <property type="protein sequence ID" value="TLD91873.1"/>
    <property type="molecule type" value="Genomic_DNA"/>
</dbReference>
<dbReference type="AlphaFoldDB" id="A0A099B9P0"/>
<dbReference type="OrthoDB" id="5348717at2"/>
<reference evidence="8 9" key="2">
    <citation type="journal article" date="2016" name="Infect. Immun.">
        <title>Helicobacter saguini, a Novel Helicobacter Isolated from Cotton-Top Tamarins with Ulcerative Colitis, Has Proinflammatory Properties and Induces Typhlocolitis and Dysplasia in Gnotobiotic IL-10-/- Mice.</title>
        <authorList>
            <person name="Shen Z."/>
            <person name="Mannion A."/>
            <person name="Whary M.T."/>
            <person name="Muthupalani S."/>
            <person name="Sheh A."/>
            <person name="Feng Y."/>
            <person name="Gong G."/>
            <person name="Vandamme P."/>
            <person name="Holcombe H.R."/>
            <person name="Paster B.J."/>
            <person name="Fox J.G."/>
        </authorList>
    </citation>
    <scope>NUCLEOTIDE SEQUENCE [LARGE SCALE GENOMIC DNA]</scope>
    <source>
        <strain evidence="8 9">MIT 97-6194</strain>
    </source>
</reference>
<dbReference type="SMART" id="SM00283">
    <property type="entry name" value="MA"/>
    <property type="match status" value="1"/>
</dbReference>
<feature type="domain" description="HAMP" evidence="7">
    <location>
        <begin position="396"/>
        <end position="449"/>
    </location>
</feature>
<reference evidence="8 9" key="1">
    <citation type="journal article" date="2014" name="Genome Announc.">
        <title>Draft genome sequences of eight enterohepatic helicobacter species isolated from both laboratory and wild rodents.</title>
        <authorList>
            <person name="Sheh A."/>
            <person name="Shen Z."/>
            <person name="Fox J.G."/>
        </authorList>
    </citation>
    <scope>NUCLEOTIDE SEQUENCE [LARGE SCALE GENOMIC DNA]</scope>
    <source>
        <strain evidence="8 9">MIT 97-6194</strain>
    </source>
</reference>